<reference evidence="1" key="2">
    <citation type="submission" date="2012-09" db="EMBL/GenBank/DDBJ databases">
        <title>The complete sequence of Psychroflexus torquis an extreme psychrophile from sea-ice that is stimulated by light.</title>
        <authorList>
            <person name="Feng S."/>
            <person name="Powell S.M."/>
            <person name="Bowman J.P."/>
        </authorList>
    </citation>
    <scope>NUCLEOTIDE SEQUENCE [LARGE SCALE GENOMIC DNA]</scope>
    <source>
        <strain evidence="1">ATCC 700755</strain>
    </source>
</reference>
<evidence type="ECO:0008006" key="3">
    <source>
        <dbReference type="Google" id="ProtNLM"/>
    </source>
</evidence>
<evidence type="ECO:0000313" key="2">
    <source>
        <dbReference type="Proteomes" id="UP000008514"/>
    </source>
</evidence>
<name>K4IU97_PSYTT</name>
<dbReference type="OrthoDB" id="7063737at2"/>
<proteinExistence type="predicted"/>
<evidence type="ECO:0000313" key="1">
    <source>
        <dbReference type="EMBL" id="AFU69025.1"/>
    </source>
</evidence>
<gene>
    <name evidence="1" type="ordered locus">P700755_002237</name>
</gene>
<accession>K4IU97</accession>
<protein>
    <recommendedName>
        <fullName evidence="3">HEPN domain-containing protein</fullName>
    </recommendedName>
</protein>
<dbReference type="HOGENOM" id="CLU_1359060_0_0_10"/>
<reference evidence="1" key="1">
    <citation type="submission" date="2006-03" db="EMBL/GenBank/DDBJ databases">
        <authorList>
            <person name="Bowman J."/>
            <person name="Ferriera S."/>
            <person name="Johnson J."/>
            <person name="Kravitz S."/>
            <person name="Halpern A."/>
            <person name="Remington K."/>
            <person name="Beeson K."/>
            <person name="Tran B."/>
            <person name="Rogers Y.-H."/>
            <person name="Friedman R."/>
            <person name="Venter J.C."/>
        </authorList>
    </citation>
    <scope>NUCLEOTIDE SEQUENCE [LARGE SCALE GENOMIC DNA]</scope>
    <source>
        <strain evidence="1">ATCC 700755</strain>
    </source>
</reference>
<dbReference type="AlphaFoldDB" id="K4IU97"/>
<dbReference type="EMBL" id="CP003879">
    <property type="protein sequence ID" value="AFU69025.1"/>
    <property type="molecule type" value="Genomic_DNA"/>
</dbReference>
<dbReference type="KEGG" id="ptq:P700755_002237"/>
<sequence length="209" mass="24439">MNSNPDYIGLSYQFLNLAKEAINEMEKQGNRNFILSDAKEDKDDSWSEYENNTRWNDMNVGVPILFNFYHGLELMMKGLTLEVSKDVKLDHNIKSIYKNLASMQDGISHELISLFSKYIGEDSPFQQFFKDNDSSPKDFFNVLKYPESKKKTRFSFSTIRSNEDNGLKRFIEMISIIFELKLLDGTQSDYEYNTRYNPVQVCASNYRSN</sequence>
<organism evidence="1 2">
    <name type="scientific">Psychroflexus torquis (strain ATCC 700755 / CIP 106069 / ACAM 623)</name>
    <dbReference type="NCBI Taxonomy" id="313595"/>
    <lineage>
        <taxon>Bacteria</taxon>
        <taxon>Pseudomonadati</taxon>
        <taxon>Bacteroidota</taxon>
        <taxon>Flavobacteriia</taxon>
        <taxon>Flavobacteriales</taxon>
        <taxon>Flavobacteriaceae</taxon>
        <taxon>Psychroflexus</taxon>
    </lineage>
</organism>
<dbReference type="RefSeq" id="WP_015024601.1">
    <property type="nucleotide sequence ID" value="NC_018721.1"/>
</dbReference>
<dbReference type="Proteomes" id="UP000008514">
    <property type="component" value="Chromosome"/>
</dbReference>
<dbReference type="STRING" id="313595.P700755_002237"/>
<keyword evidence="2" id="KW-1185">Reference proteome</keyword>
<dbReference type="eggNOG" id="ENOG5033NUC">
    <property type="taxonomic scope" value="Bacteria"/>
</dbReference>